<dbReference type="AlphaFoldDB" id="A0A1Y1HTU7"/>
<evidence type="ECO:0000256" key="1">
    <source>
        <dbReference type="ARBA" id="ARBA00004123"/>
    </source>
</evidence>
<dbReference type="InterPro" id="IPR003877">
    <property type="entry name" value="SPRY_dom"/>
</dbReference>
<accession>A0A1Y1HTU7</accession>
<dbReference type="SMART" id="SM00449">
    <property type="entry name" value="SPRY"/>
    <property type="match status" value="1"/>
</dbReference>
<dbReference type="PANTHER" id="PTHR10598">
    <property type="entry name" value="SET1/ASH2 HISTONE METHYLTRANSFERASE COMPLEX SUBUNIT ASH2"/>
    <property type="match status" value="1"/>
</dbReference>
<evidence type="ECO:0000256" key="2">
    <source>
        <dbReference type="ARBA" id="ARBA00023242"/>
    </source>
</evidence>
<dbReference type="OrthoDB" id="10266026at2759"/>
<name>A0A1Y1HTU7_KLENI</name>
<evidence type="ECO:0000313" key="5">
    <source>
        <dbReference type="EMBL" id="GAQ81553.1"/>
    </source>
</evidence>
<feature type="domain" description="B30.2/SPRY" evidence="4">
    <location>
        <begin position="94"/>
        <end position="309"/>
    </location>
</feature>
<dbReference type="EMBL" id="DF237032">
    <property type="protein sequence ID" value="GAQ81553.1"/>
    <property type="molecule type" value="Genomic_DNA"/>
</dbReference>
<reference evidence="5 6" key="1">
    <citation type="journal article" date="2014" name="Nat. Commun.">
        <title>Klebsormidium flaccidum genome reveals primary factors for plant terrestrial adaptation.</title>
        <authorList>
            <person name="Hori K."/>
            <person name="Maruyama F."/>
            <person name="Fujisawa T."/>
            <person name="Togashi T."/>
            <person name="Yamamoto N."/>
            <person name="Seo M."/>
            <person name="Sato S."/>
            <person name="Yamada T."/>
            <person name="Mori H."/>
            <person name="Tajima N."/>
            <person name="Moriyama T."/>
            <person name="Ikeuchi M."/>
            <person name="Watanabe M."/>
            <person name="Wada H."/>
            <person name="Kobayashi K."/>
            <person name="Saito M."/>
            <person name="Masuda T."/>
            <person name="Sasaki-Sekimoto Y."/>
            <person name="Mashiguchi K."/>
            <person name="Awai K."/>
            <person name="Shimojima M."/>
            <person name="Masuda S."/>
            <person name="Iwai M."/>
            <person name="Nobusawa T."/>
            <person name="Narise T."/>
            <person name="Kondo S."/>
            <person name="Saito H."/>
            <person name="Sato R."/>
            <person name="Murakawa M."/>
            <person name="Ihara Y."/>
            <person name="Oshima-Yamada Y."/>
            <person name="Ohtaka K."/>
            <person name="Satoh M."/>
            <person name="Sonobe K."/>
            <person name="Ishii M."/>
            <person name="Ohtani R."/>
            <person name="Kanamori-Sato M."/>
            <person name="Honoki R."/>
            <person name="Miyazaki D."/>
            <person name="Mochizuki H."/>
            <person name="Umetsu J."/>
            <person name="Higashi K."/>
            <person name="Shibata D."/>
            <person name="Kamiya Y."/>
            <person name="Sato N."/>
            <person name="Nakamura Y."/>
            <person name="Tabata S."/>
            <person name="Ida S."/>
            <person name="Kurokawa K."/>
            <person name="Ohta H."/>
        </authorList>
    </citation>
    <scope>NUCLEOTIDE SEQUENCE [LARGE SCALE GENOMIC DNA]</scope>
    <source>
        <strain evidence="5 6">NIES-2285</strain>
    </source>
</reference>
<protein>
    <recommendedName>
        <fullName evidence="4">B30.2/SPRY domain-containing protein</fullName>
    </recommendedName>
</protein>
<dbReference type="Proteomes" id="UP000054558">
    <property type="component" value="Unassembled WGS sequence"/>
</dbReference>
<dbReference type="FunFam" id="2.60.120.920:FF:000043">
    <property type="entry name" value="Protein TRAUCO"/>
    <property type="match status" value="1"/>
</dbReference>
<feature type="compositionally biased region" description="Polar residues" evidence="3">
    <location>
        <begin position="388"/>
        <end position="404"/>
    </location>
</feature>
<sequence length="424" mass="44367">MEPSEGALPEPASIAAIEAPTDPPEGLIGAKRKSSEADTVILAQDAQEQLALPPSLEPPAKKSKKKSGGKGKSGKKGSKKGNGRPALVGLPGEQVEQRALIPASRDSLEVLTEVLLSRTERAPQIQLSADQLTASSTKGYRMVRATTGPYDGAWYFEIKIVHLGETGHTRLGWSMSGGDLQAPVGYDTHSYGYRDVDGSKVHNTWREEYGAGYGEGDVVGCYINLPGGVRPEKADLVDYRGKPHHTETAEVPQQPLKDSQVAFFKNGECQGVAYWSIFGGQYFPAASLYTSNKQSRACEIRFNFGPDWDCPPSDWKGLPVPQPVSKLAAVALQEAKSAQNGGANGANVRKELAVERGTNGAVTGPAGGIVNGTAAGTSSVVDTEAPGATQSGAVEEQTAGSQAATVEPGVGNEASLGIAVVAQT</sequence>
<organism evidence="5 6">
    <name type="scientific">Klebsormidium nitens</name>
    <name type="common">Green alga</name>
    <name type="synonym">Ulothrix nitens</name>
    <dbReference type="NCBI Taxonomy" id="105231"/>
    <lineage>
        <taxon>Eukaryota</taxon>
        <taxon>Viridiplantae</taxon>
        <taxon>Streptophyta</taxon>
        <taxon>Klebsormidiophyceae</taxon>
        <taxon>Klebsormidiales</taxon>
        <taxon>Klebsormidiaceae</taxon>
        <taxon>Klebsormidium</taxon>
    </lineage>
</organism>
<dbReference type="SUPFAM" id="SSF49899">
    <property type="entry name" value="Concanavalin A-like lectins/glucanases"/>
    <property type="match status" value="1"/>
</dbReference>
<feature type="compositionally biased region" description="Basic residues" evidence="3">
    <location>
        <begin position="61"/>
        <end position="82"/>
    </location>
</feature>
<dbReference type="STRING" id="105231.A0A1Y1HTU7"/>
<feature type="compositionally biased region" description="Low complexity" evidence="3">
    <location>
        <begin position="7"/>
        <end position="20"/>
    </location>
</feature>
<keyword evidence="6" id="KW-1185">Reference proteome</keyword>
<comment type="subcellular location">
    <subcellularLocation>
        <location evidence="1">Nucleus</location>
    </subcellularLocation>
</comment>
<gene>
    <name evidence="5" type="ORF">KFL_000830350</name>
</gene>
<dbReference type="GO" id="GO:0048188">
    <property type="term" value="C:Set1C/COMPASS complex"/>
    <property type="evidence" value="ECO:0000318"/>
    <property type="project" value="GO_Central"/>
</dbReference>
<evidence type="ECO:0000256" key="3">
    <source>
        <dbReference type="SAM" id="MobiDB-lite"/>
    </source>
</evidence>
<dbReference type="Pfam" id="PF00622">
    <property type="entry name" value="SPRY"/>
    <property type="match status" value="1"/>
</dbReference>
<feature type="region of interest" description="Disordered" evidence="3">
    <location>
        <begin position="1"/>
        <end position="90"/>
    </location>
</feature>
<dbReference type="PANTHER" id="PTHR10598:SF0">
    <property type="entry name" value="SET1_ASH2 HISTONE METHYLTRANSFERASE COMPLEX SUBUNIT ASH2"/>
    <property type="match status" value="1"/>
</dbReference>
<dbReference type="InterPro" id="IPR037353">
    <property type="entry name" value="ASH2"/>
</dbReference>
<evidence type="ECO:0000259" key="4">
    <source>
        <dbReference type="PROSITE" id="PS50188"/>
    </source>
</evidence>
<dbReference type="Gene3D" id="2.60.120.920">
    <property type="match status" value="1"/>
</dbReference>
<dbReference type="InterPro" id="IPR013320">
    <property type="entry name" value="ConA-like_dom_sf"/>
</dbReference>
<dbReference type="InterPro" id="IPR001870">
    <property type="entry name" value="B30.2/SPRY"/>
</dbReference>
<dbReference type="InterPro" id="IPR043136">
    <property type="entry name" value="B30.2/SPRY_sf"/>
</dbReference>
<dbReference type="OMA" id="SPDITIC"/>
<dbReference type="PROSITE" id="PS50188">
    <property type="entry name" value="B302_SPRY"/>
    <property type="match status" value="1"/>
</dbReference>
<keyword evidence="2" id="KW-0539">Nucleus</keyword>
<proteinExistence type="predicted"/>
<dbReference type="CDD" id="cd12872">
    <property type="entry name" value="SPRY_Ash2"/>
    <property type="match status" value="1"/>
</dbReference>
<feature type="region of interest" description="Disordered" evidence="3">
    <location>
        <begin position="379"/>
        <end position="408"/>
    </location>
</feature>
<dbReference type="GO" id="GO:0000976">
    <property type="term" value="F:transcription cis-regulatory region binding"/>
    <property type="evidence" value="ECO:0000318"/>
    <property type="project" value="GO_Central"/>
</dbReference>
<evidence type="ECO:0000313" key="6">
    <source>
        <dbReference type="Proteomes" id="UP000054558"/>
    </source>
</evidence>